<name>A0ABQ5K1T5_9EUKA</name>
<organism evidence="1 2">
    <name type="scientific">Aduncisulcus paluster</name>
    <dbReference type="NCBI Taxonomy" id="2918883"/>
    <lineage>
        <taxon>Eukaryota</taxon>
        <taxon>Metamonada</taxon>
        <taxon>Carpediemonas-like organisms</taxon>
        <taxon>Aduncisulcus</taxon>
    </lineage>
</organism>
<dbReference type="EMBL" id="BQXS01007139">
    <property type="protein sequence ID" value="GKT25696.1"/>
    <property type="molecule type" value="Genomic_DNA"/>
</dbReference>
<gene>
    <name evidence="1" type="ORF">ADUPG1_004655</name>
</gene>
<keyword evidence="2" id="KW-1185">Reference proteome</keyword>
<accession>A0ABQ5K1T5</accession>
<proteinExistence type="predicted"/>
<sequence length="58" mass="6948">MLYVTLQGHDLKYDLENLLYTFYKRDEIVFIAEDQEDDLEIESDKIDVLSVYADKQEN</sequence>
<dbReference type="Proteomes" id="UP001057375">
    <property type="component" value="Unassembled WGS sequence"/>
</dbReference>
<evidence type="ECO:0000313" key="1">
    <source>
        <dbReference type="EMBL" id="GKT25696.1"/>
    </source>
</evidence>
<comment type="caution">
    <text evidence="1">The sequence shown here is derived from an EMBL/GenBank/DDBJ whole genome shotgun (WGS) entry which is preliminary data.</text>
</comment>
<evidence type="ECO:0000313" key="2">
    <source>
        <dbReference type="Proteomes" id="UP001057375"/>
    </source>
</evidence>
<reference evidence="1" key="1">
    <citation type="submission" date="2022-03" db="EMBL/GenBank/DDBJ databases">
        <title>Draft genome sequence of Aduncisulcus paluster, a free-living microaerophilic Fornicata.</title>
        <authorList>
            <person name="Yuyama I."/>
            <person name="Kume K."/>
            <person name="Tamura T."/>
            <person name="Inagaki Y."/>
            <person name="Hashimoto T."/>
        </authorList>
    </citation>
    <scope>NUCLEOTIDE SEQUENCE</scope>
    <source>
        <strain evidence="1">NY0171</strain>
    </source>
</reference>
<feature type="non-terminal residue" evidence="1">
    <location>
        <position position="58"/>
    </location>
</feature>
<protein>
    <submittedName>
        <fullName evidence="1">Uncharacterized protein</fullName>
    </submittedName>
</protein>